<gene>
    <name evidence="4" type="ORF">XM53_05455</name>
</gene>
<comment type="similarity">
    <text evidence="1">Belongs to the pyrroline-5-carboxylate reductase family.</text>
</comment>
<dbReference type="RefSeq" id="WP_057791054.1">
    <property type="nucleotide sequence ID" value="NZ_LAXJ01000003.1"/>
</dbReference>
<dbReference type="Gene3D" id="3.40.50.720">
    <property type="entry name" value="NAD(P)-binding Rossmann-like Domain"/>
    <property type="match status" value="1"/>
</dbReference>
<accession>A0A0T5NYN1</accession>
<dbReference type="Proteomes" id="UP000051295">
    <property type="component" value="Unassembled WGS sequence"/>
</dbReference>
<name>A0A0T5NYN1_9RHOB</name>
<sequence length="254" mass="26033">MSRVGFLGAGHIAAPMARALARAGHDVTVSRRGEAVSAALAESGLGIAVAENAEVVERSEIVLLCLRPAVWKDVVAGLPFRADQKVVSVMAGVPMAEIVAACAPVRDVSVTIPYGFIENGGCPLPVAGDPGVVQALFGAKNPVLPQEDETALNHHFAASTMVAAALGLLEEGTGWLAGKTGSPEAAEIYVSNLVTGVLNGLGRDRAGELHDEKMALATPNTLNLQMVEGLAAQGAFDGLPAILDGISHSMEDDA</sequence>
<feature type="domain" description="Pyrroline-5-carboxylate reductase catalytic N-terminal" evidence="3">
    <location>
        <begin position="3"/>
        <end position="92"/>
    </location>
</feature>
<reference evidence="4 5" key="1">
    <citation type="submission" date="2015-04" db="EMBL/GenBank/DDBJ databases">
        <title>The draft genome sequence of Roseovarius sp.R12b.</title>
        <authorList>
            <person name="Li G."/>
            <person name="Lai Q."/>
            <person name="Shao Z."/>
            <person name="Yan P."/>
        </authorList>
    </citation>
    <scope>NUCLEOTIDE SEQUENCE [LARGE SCALE GENOMIC DNA]</scope>
    <source>
        <strain evidence="4 5">R12B</strain>
    </source>
</reference>
<keyword evidence="5" id="KW-1185">Reference proteome</keyword>
<evidence type="ECO:0000256" key="1">
    <source>
        <dbReference type="ARBA" id="ARBA00005525"/>
    </source>
</evidence>
<dbReference type="AlphaFoldDB" id="A0A0T5NYN1"/>
<dbReference type="InterPro" id="IPR036291">
    <property type="entry name" value="NAD(P)-bd_dom_sf"/>
</dbReference>
<comment type="caution">
    <text evidence="4">The sequence shown here is derived from an EMBL/GenBank/DDBJ whole genome shotgun (WGS) entry which is preliminary data.</text>
</comment>
<protein>
    <recommendedName>
        <fullName evidence="3">Pyrroline-5-carboxylate reductase catalytic N-terminal domain-containing protein</fullName>
    </recommendedName>
</protein>
<evidence type="ECO:0000259" key="3">
    <source>
        <dbReference type="Pfam" id="PF03807"/>
    </source>
</evidence>
<dbReference type="STRING" id="1641875.XM53_05455"/>
<dbReference type="PANTHER" id="PTHR11645">
    <property type="entry name" value="PYRROLINE-5-CARBOXYLATE REDUCTASE"/>
    <property type="match status" value="1"/>
</dbReference>
<organism evidence="4 5">
    <name type="scientific">Roseovarius atlanticus</name>
    <dbReference type="NCBI Taxonomy" id="1641875"/>
    <lineage>
        <taxon>Bacteria</taxon>
        <taxon>Pseudomonadati</taxon>
        <taxon>Pseudomonadota</taxon>
        <taxon>Alphaproteobacteria</taxon>
        <taxon>Rhodobacterales</taxon>
        <taxon>Roseobacteraceae</taxon>
        <taxon>Roseovarius</taxon>
    </lineage>
</organism>
<evidence type="ECO:0000313" key="5">
    <source>
        <dbReference type="Proteomes" id="UP000051295"/>
    </source>
</evidence>
<proteinExistence type="inferred from homology"/>
<evidence type="ECO:0000256" key="2">
    <source>
        <dbReference type="ARBA" id="ARBA00023002"/>
    </source>
</evidence>
<dbReference type="GO" id="GO:0055129">
    <property type="term" value="P:L-proline biosynthetic process"/>
    <property type="evidence" value="ECO:0007669"/>
    <property type="project" value="TreeGrafter"/>
</dbReference>
<dbReference type="PANTHER" id="PTHR11645:SF0">
    <property type="entry name" value="PYRROLINE-5-CARBOXYLATE REDUCTASE 3"/>
    <property type="match status" value="1"/>
</dbReference>
<keyword evidence="2" id="KW-0560">Oxidoreductase</keyword>
<dbReference type="EMBL" id="LAXJ01000003">
    <property type="protein sequence ID" value="KRS13986.1"/>
    <property type="molecule type" value="Genomic_DNA"/>
</dbReference>
<dbReference type="GO" id="GO:0004735">
    <property type="term" value="F:pyrroline-5-carboxylate reductase activity"/>
    <property type="evidence" value="ECO:0007669"/>
    <property type="project" value="TreeGrafter"/>
</dbReference>
<dbReference type="InterPro" id="IPR028939">
    <property type="entry name" value="P5C_Rdtase_cat_N"/>
</dbReference>
<dbReference type="OrthoDB" id="9805754at2"/>
<dbReference type="Pfam" id="PF03807">
    <property type="entry name" value="F420_oxidored"/>
    <property type="match status" value="1"/>
</dbReference>
<dbReference type="PATRIC" id="fig|1641875.4.peg.3116"/>
<evidence type="ECO:0000313" key="4">
    <source>
        <dbReference type="EMBL" id="KRS13986.1"/>
    </source>
</evidence>
<dbReference type="SUPFAM" id="SSF51735">
    <property type="entry name" value="NAD(P)-binding Rossmann-fold domains"/>
    <property type="match status" value="1"/>
</dbReference>